<dbReference type="Pfam" id="PF25463">
    <property type="entry name" value="DUF7899"/>
    <property type="match status" value="1"/>
</dbReference>
<dbReference type="SUPFAM" id="SSF69322">
    <property type="entry name" value="Tricorn protease domain 2"/>
    <property type="match status" value="1"/>
</dbReference>
<keyword evidence="2" id="KW-1185">Reference proteome</keyword>
<comment type="caution">
    <text evidence="1">The sequence shown here is derived from an EMBL/GenBank/DDBJ whole genome shotgun (WGS) entry which is preliminary data.</text>
</comment>
<accession>A0A811PNH3</accession>
<dbReference type="AlphaFoldDB" id="A0A811PNH3"/>
<dbReference type="SUPFAM" id="SSF56300">
    <property type="entry name" value="Metallo-dependent phosphatases"/>
    <property type="match status" value="1"/>
</dbReference>
<dbReference type="PANTHER" id="PTHR31789:SF6">
    <property type="entry name" value="TRANSDUCIN_WD40 REPEAT-LIKE SUPERFAMILY PROTEIN"/>
    <property type="match status" value="1"/>
</dbReference>
<sequence length="429" mass="48923">MAESIEEYDTYDDEVHFLVQLPFLWTRTKIIEIVAAKDVIFALSQSGLCAAFNRIYESDRFSSLKCRTTPIEYIRRGQLNDGFPLFETESLKYPGFVEFDDVNGKVLTFSAQDSTYKVFDLKNYNFLYSICDKNIQEIKISPGIMLVIYQKTNCHVPLTILSIEDGTPLKTFNQLLHRNRKVDFIEQFNEKLLVKRDKENLQIIDVRHSDLIEVNKTEFMTPSAFIFLYENNLFLTFCNRTVAAWNFRGELVTSFEDHELWHPNCNTNNIYITADQDLIISYCKVSKQSTDCADSEAGEVSSMGSINMSNIFTGKCLAKISPSDPTLTIAPRKRGDNSRSTIRSTVLEALEDITALFYDEDRNEIYTGNSKGLLGDILDRGGDELRLLYLLRRLALSAEARGSAFLPILGNREVMNVSGDFRFATPQGL</sequence>
<organism evidence="1 2">
    <name type="scientific">Miscanthus lutarioriparius</name>
    <dbReference type="NCBI Taxonomy" id="422564"/>
    <lineage>
        <taxon>Eukaryota</taxon>
        <taxon>Viridiplantae</taxon>
        <taxon>Streptophyta</taxon>
        <taxon>Embryophyta</taxon>
        <taxon>Tracheophyta</taxon>
        <taxon>Spermatophyta</taxon>
        <taxon>Magnoliopsida</taxon>
        <taxon>Liliopsida</taxon>
        <taxon>Poales</taxon>
        <taxon>Poaceae</taxon>
        <taxon>PACMAD clade</taxon>
        <taxon>Panicoideae</taxon>
        <taxon>Andropogonodae</taxon>
        <taxon>Andropogoneae</taxon>
        <taxon>Saccharinae</taxon>
        <taxon>Miscanthus</taxon>
    </lineage>
</organism>
<reference evidence="1" key="1">
    <citation type="submission" date="2020-10" db="EMBL/GenBank/DDBJ databases">
        <authorList>
            <person name="Han B."/>
            <person name="Lu T."/>
            <person name="Zhao Q."/>
            <person name="Huang X."/>
            <person name="Zhao Y."/>
        </authorList>
    </citation>
    <scope>NUCLEOTIDE SEQUENCE</scope>
</reference>
<name>A0A811PNH3_9POAL</name>
<dbReference type="OrthoDB" id="336008at2759"/>
<dbReference type="InterPro" id="IPR057221">
    <property type="entry name" value="DUF7899"/>
</dbReference>
<dbReference type="Gene3D" id="3.60.21.10">
    <property type="match status" value="1"/>
</dbReference>
<gene>
    <name evidence="1" type="ORF">NCGR_LOCUS33098</name>
</gene>
<evidence type="ECO:0008006" key="3">
    <source>
        <dbReference type="Google" id="ProtNLM"/>
    </source>
</evidence>
<protein>
    <recommendedName>
        <fullName evidence="3">Transducin/WD40 repeat-like superfamily protein</fullName>
    </recommendedName>
</protein>
<dbReference type="PANTHER" id="PTHR31789">
    <property type="entry name" value="OS05G0482600 PROTEIN"/>
    <property type="match status" value="1"/>
</dbReference>
<evidence type="ECO:0000313" key="2">
    <source>
        <dbReference type="Proteomes" id="UP000604825"/>
    </source>
</evidence>
<dbReference type="InterPro" id="IPR029052">
    <property type="entry name" value="Metallo-depent_PP-like"/>
</dbReference>
<evidence type="ECO:0000313" key="1">
    <source>
        <dbReference type="EMBL" id="CAD6249262.1"/>
    </source>
</evidence>
<proteinExistence type="predicted"/>
<dbReference type="EMBL" id="CAJGYO010000008">
    <property type="protein sequence ID" value="CAD6249262.1"/>
    <property type="molecule type" value="Genomic_DNA"/>
</dbReference>
<dbReference type="Proteomes" id="UP000604825">
    <property type="component" value="Unassembled WGS sequence"/>
</dbReference>